<name>A0ABR5AZ76_BACBA</name>
<evidence type="ECO:0000313" key="2">
    <source>
        <dbReference type="Proteomes" id="UP000031982"/>
    </source>
</evidence>
<proteinExistence type="predicted"/>
<protein>
    <submittedName>
        <fullName evidence="1">Uncharacterized protein</fullName>
    </submittedName>
</protein>
<dbReference type="Proteomes" id="UP000031982">
    <property type="component" value="Unassembled WGS sequence"/>
</dbReference>
<accession>A0ABR5AZ76</accession>
<gene>
    <name evidence="1" type="ORF">SD77_2492</name>
</gene>
<keyword evidence="2" id="KW-1185">Reference proteome</keyword>
<dbReference type="EMBL" id="JXLP01000002">
    <property type="protein sequence ID" value="KIL80038.1"/>
    <property type="molecule type" value="Genomic_DNA"/>
</dbReference>
<reference evidence="1 2" key="1">
    <citation type="submission" date="2015-01" db="EMBL/GenBank/DDBJ databases">
        <title>Genome Assembly of Bacillus badius MTCC 1458.</title>
        <authorList>
            <person name="Verma A."/>
            <person name="Khatri I."/>
            <person name="Mual P."/>
            <person name="Subramanian S."/>
            <person name="Krishnamurthi S."/>
        </authorList>
    </citation>
    <scope>NUCLEOTIDE SEQUENCE [LARGE SCALE GENOMIC DNA]</scope>
    <source>
        <strain evidence="1 2">MTCC 1458</strain>
    </source>
</reference>
<evidence type="ECO:0000313" key="1">
    <source>
        <dbReference type="EMBL" id="KIL80038.1"/>
    </source>
</evidence>
<sequence>MVIFFISICICEILFTIDKIRKNRYIELLSTIVSFARF</sequence>
<organism evidence="1 2">
    <name type="scientific">Bacillus badius</name>
    <dbReference type="NCBI Taxonomy" id="1455"/>
    <lineage>
        <taxon>Bacteria</taxon>
        <taxon>Bacillati</taxon>
        <taxon>Bacillota</taxon>
        <taxon>Bacilli</taxon>
        <taxon>Bacillales</taxon>
        <taxon>Bacillaceae</taxon>
        <taxon>Pseudobacillus</taxon>
    </lineage>
</organism>
<comment type="caution">
    <text evidence="1">The sequence shown here is derived from an EMBL/GenBank/DDBJ whole genome shotgun (WGS) entry which is preliminary data.</text>
</comment>